<dbReference type="SUPFAM" id="SSF50911">
    <property type="entry name" value="Mannose 6-phosphate receptor domain"/>
    <property type="match status" value="1"/>
</dbReference>
<keyword evidence="4" id="KW-1015">Disulfide bond</keyword>
<dbReference type="AlphaFoldDB" id="D7G0Y2"/>
<evidence type="ECO:0000313" key="9">
    <source>
        <dbReference type="EMBL" id="CBJ26726.1"/>
    </source>
</evidence>
<feature type="coiled-coil region" evidence="5">
    <location>
        <begin position="429"/>
        <end position="456"/>
    </location>
</feature>
<dbReference type="OrthoDB" id="28322at2759"/>
<evidence type="ECO:0000256" key="7">
    <source>
        <dbReference type="SAM" id="SignalP"/>
    </source>
</evidence>
<dbReference type="Pfam" id="PF12999">
    <property type="entry name" value="PRKCSH-like"/>
    <property type="match status" value="1"/>
</dbReference>
<dbReference type="InterPro" id="IPR002172">
    <property type="entry name" value="LDrepeatLR_classA_rpt"/>
</dbReference>
<sequence>MVPALCLLSIPPASALSLFGFGSSSDGAATEEARARAVALIRENAAGDEFTPPASGVGRRDAARFAAARAAGKLVCTSSSGEEGSTEISWDKINDNFCDCPHDGSDEPGTSACSNGVFECANRGHRSVRLPSSRVGDGVCDCCDGSDEPAGACKASCEEASEEWVAGLADRVVKVEQGTARRVGYAEAAVEAASVRTKEIEDIRLVTESARDKLAQAKEALKALEEQETQQKNEKLAEAEKAVSERTRGVLEDPERLAALAVAVASADEPSATLETLCRSVLDGVDVGVALKDLLDEGKKKDKDGSKKKGVPGVGVGEEDAVDAFLSAEDEDLEAGYDGHLGGLGGYDDMMADSHAGGEGGGDNEGNGEGGSTKVGLDASDGGGHREAAAGGGKEEESEQPEAAEPKKKTAPFKAPREFKTLKFETPEAVEGRKEVKNLSDDLKVQEKKLKTLEQEESEDYGEDGALWPLKDRCITAKTGGYEYRVCAFKDAHQEEGKSKTLIGKWKGIERAKADDMRQLQQQHQQLVLSGDVLVFDRGQKCWNGPARSLRVALACGTEDSLSAVTEPETCTYEAVLETPGACSSAQRDALIASVAGGAGEDLRSSDGGKPLSMGLKWCWSSDSTKTIESSSHILLILCAGCWYQYHNISIAG</sequence>
<dbReference type="GO" id="GO:0016798">
    <property type="term" value="F:hydrolase activity, acting on glycosyl bonds"/>
    <property type="evidence" value="ECO:0007669"/>
    <property type="project" value="UniProtKB-KW"/>
</dbReference>
<keyword evidence="9" id="KW-0326">Glycosidase</keyword>
<evidence type="ECO:0000256" key="1">
    <source>
        <dbReference type="ARBA" id="ARBA00022387"/>
    </source>
</evidence>
<dbReference type="InterPro" id="IPR028146">
    <property type="entry name" value="PRKCSH_N"/>
</dbReference>
<dbReference type="CDD" id="cd00112">
    <property type="entry name" value="LDLa"/>
    <property type="match status" value="1"/>
</dbReference>
<reference evidence="9 10" key="1">
    <citation type="journal article" date="2010" name="Nature">
        <title>The Ectocarpus genome and the independent evolution of multicellularity in brown algae.</title>
        <authorList>
            <person name="Cock J.M."/>
            <person name="Sterck L."/>
            <person name="Rouze P."/>
            <person name="Scornet D."/>
            <person name="Allen A.E."/>
            <person name="Amoutzias G."/>
            <person name="Anthouard V."/>
            <person name="Artiguenave F."/>
            <person name="Aury J.M."/>
            <person name="Badger J.H."/>
            <person name="Beszteri B."/>
            <person name="Billiau K."/>
            <person name="Bonnet E."/>
            <person name="Bothwell J.H."/>
            <person name="Bowler C."/>
            <person name="Boyen C."/>
            <person name="Brownlee C."/>
            <person name="Carrano C.J."/>
            <person name="Charrier B."/>
            <person name="Cho G.Y."/>
            <person name="Coelho S.M."/>
            <person name="Collen J."/>
            <person name="Corre E."/>
            <person name="Da Silva C."/>
            <person name="Delage L."/>
            <person name="Delaroque N."/>
            <person name="Dittami S.M."/>
            <person name="Doulbeau S."/>
            <person name="Elias M."/>
            <person name="Farnham G."/>
            <person name="Gachon C.M."/>
            <person name="Gschloessl B."/>
            <person name="Heesch S."/>
            <person name="Jabbari K."/>
            <person name="Jubin C."/>
            <person name="Kawai H."/>
            <person name="Kimura K."/>
            <person name="Kloareg B."/>
            <person name="Kupper F.C."/>
            <person name="Lang D."/>
            <person name="Le Bail A."/>
            <person name="Leblanc C."/>
            <person name="Lerouge P."/>
            <person name="Lohr M."/>
            <person name="Lopez P.J."/>
            <person name="Martens C."/>
            <person name="Maumus F."/>
            <person name="Michel G."/>
            <person name="Miranda-Saavedra D."/>
            <person name="Morales J."/>
            <person name="Moreau H."/>
            <person name="Motomura T."/>
            <person name="Nagasato C."/>
            <person name="Napoli C.A."/>
            <person name="Nelson D.R."/>
            <person name="Nyvall-Collen P."/>
            <person name="Peters A.F."/>
            <person name="Pommier C."/>
            <person name="Potin P."/>
            <person name="Poulain J."/>
            <person name="Quesneville H."/>
            <person name="Read B."/>
            <person name="Rensing S.A."/>
            <person name="Ritter A."/>
            <person name="Rousvoal S."/>
            <person name="Samanta M."/>
            <person name="Samson G."/>
            <person name="Schroeder D.C."/>
            <person name="Segurens B."/>
            <person name="Strittmatter M."/>
            <person name="Tonon T."/>
            <person name="Tregear J.W."/>
            <person name="Valentin K."/>
            <person name="von Dassow P."/>
            <person name="Yamagishi T."/>
            <person name="Van de Peer Y."/>
            <person name="Wincker P."/>
        </authorList>
    </citation>
    <scope>NUCLEOTIDE SEQUENCE [LARGE SCALE GENOMIC DNA]</scope>
    <source>
        <strain evidence="10">Ec32 / CCAP1310/4</strain>
    </source>
</reference>
<dbReference type="InParanoid" id="D7G0Y2"/>
<dbReference type="STRING" id="2880.D7G0Y2"/>
<evidence type="ECO:0000259" key="8">
    <source>
        <dbReference type="PROSITE" id="PS51914"/>
    </source>
</evidence>
<dbReference type="InterPro" id="IPR039794">
    <property type="entry name" value="Gtb1-like"/>
</dbReference>
<accession>D7G0Y2</accession>
<dbReference type="InterPro" id="IPR036607">
    <property type="entry name" value="PRKCSH"/>
</dbReference>
<evidence type="ECO:0000256" key="4">
    <source>
        <dbReference type="ARBA" id="ARBA00023157"/>
    </source>
</evidence>
<dbReference type="GO" id="GO:0017177">
    <property type="term" value="C:glucosidase II complex"/>
    <property type="evidence" value="ECO:0007669"/>
    <property type="project" value="TreeGrafter"/>
</dbReference>
<feature type="region of interest" description="Disordered" evidence="6">
    <location>
        <begin position="350"/>
        <end position="415"/>
    </location>
</feature>
<keyword evidence="2 7" id="KW-0732">Signal</keyword>
<feature type="domain" description="MRH" evidence="8">
    <location>
        <begin position="472"/>
        <end position="585"/>
    </location>
</feature>
<dbReference type="InterPro" id="IPR044865">
    <property type="entry name" value="MRH_dom"/>
</dbReference>
<feature type="signal peptide" evidence="7">
    <location>
        <begin position="1"/>
        <end position="15"/>
    </location>
</feature>
<evidence type="ECO:0000256" key="3">
    <source>
        <dbReference type="ARBA" id="ARBA00022824"/>
    </source>
</evidence>
<dbReference type="PROSITE" id="PS51914">
    <property type="entry name" value="MRH"/>
    <property type="match status" value="1"/>
</dbReference>
<dbReference type="GO" id="GO:0006491">
    <property type="term" value="P:N-glycan processing"/>
    <property type="evidence" value="ECO:0007669"/>
    <property type="project" value="TreeGrafter"/>
</dbReference>
<dbReference type="PANTHER" id="PTHR12630:SF1">
    <property type="entry name" value="GLUCOSIDASE 2 SUBUNIT BETA"/>
    <property type="match status" value="1"/>
</dbReference>
<dbReference type="Proteomes" id="UP000002630">
    <property type="component" value="Unassembled WGS sequence"/>
</dbReference>
<dbReference type="PANTHER" id="PTHR12630">
    <property type="entry name" value="N-LINKED OLIGOSACCHARIDE PROCESSING"/>
    <property type="match status" value="1"/>
</dbReference>
<gene>
    <name evidence="9" type="primary">PRKCSH</name>
    <name evidence="9" type="ORF">Esi_0042_0083</name>
</gene>
<keyword evidence="10" id="KW-1185">Reference proteome</keyword>
<protein>
    <recommendedName>
        <fullName evidence="1">Glucosidase 2 subunit beta</fullName>
    </recommendedName>
</protein>
<dbReference type="Gene3D" id="2.70.130.10">
    <property type="entry name" value="Mannose-6-phosphate receptor binding domain"/>
    <property type="match status" value="1"/>
</dbReference>
<feature type="chain" id="PRO_5011999925" description="Glucosidase 2 subunit beta" evidence="7">
    <location>
        <begin position="16"/>
        <end position="653"/>
    </location>
</feature>
<keyword evidence="3" id="KW-0256">Endoplasmic reticulum</keyword>
<dbReference type="Pfam" id="PF13015">
    <property type="entry name" value="PRKCSH_1"/>
    <property type="match status" value="1"/>
</dbReference>
<feature type="compositionally biased region" description="Gly residues" evidence="6">
    <location>
        <begin position="357"/>
        <end position="373"/>
    </location>
</feature>
<keyword evidence="5" id="KW-0175">Coiled coil</keyword>
<evidence type="ECO:0000256" key="2">
    <source>
        <dbReference type="ARBA" id="ARBA00022729"/>
    </source>
</evidence>
<evidence type="ECO:0000256" key="6">
    <source>
        <dbReference type="SAM" id="MobiDB-lite"/>
    </source>
</evidence>
<proteinExistence type="predicted"/>
<dbReference type="InterPro" id="IPR009011">
    <property type="entry name" value="Man6P_isomerase_rcpt-bd_dom_sf"/>
</dbReference>
<feature type="region of interest" description="Disordered" evidence="6">
    <location>
        <begin position="225"/>
        <end position="248"/>
    </location>
</feature>
<evidence type="ECO:0000256" key="5">
    <source>
        <dbReference type="SAM" id="Coils"/>
    </source>
</evidence>
<evidence type="ECO:0000313" key="10">
    <source>
        <dbReference type="Proteomes" id="UP000002630"/>
    </source>
</evidence>
<organism evidence="9 10">
    <name type="scientific">Ectocarpus siliculosus</name>
    <name type="common">Brown alga</name>
    <name type="synonym">Conferva siliculosa</name>
    <dbReference type="NCBI Taxonomy" id="2880"/>
    <lineage>
        <taxon>Eukaryota</taxon>
        <taxon>Sar</taxon>
        <taxon>Stramenopiles</taxon>
        <taxon>Ochrophyta</taxon>
        <taxon>PX clade</taxon>
        <taxon>Phaeophyceae</taxon>
        <taxon>Ectocarpales</taxon>
        <taxon>Ectocarpaceae</taxon>
        <taxon>Ectocarpus</taxon>
    </lineage>
</organism>
<keyword evidence="9" id="KW-0378">Hydrolase</keyword>
<dbReference type="EMBL" id="FN649760">
    <property type="protein sequence ID" value="CBJ26726.1"/>
    <property type="molecule type" value="Genomic_DNA"/>
</dbReference>
<name>D7G0Y2_ECTSI</name>